<keyword evidence="1" id="KW-0812">Transmembrane</keyword>
<accession>A0A2H4UU95</accession>
<evidence type="ECO:0000313" key="2">
    <source>
        <dbReference type="EMBL" id="ATZ80500.1"/>
    </source>
</evidence>
<feature type="transmembrane region" description="Helical" evidence="1">
    <location>
        <begin position="107"/>
        <end position="128"/>
    </location>
</feature>
<keyword evidence="3" id="KW-1185">Reference proteome</keyword>
<evidence type="ECO:0000313" key="3">
    <source>
        <dbReference type="Proteomes" id="UP000240325"/>
    </source>
</evidence>
<feature type="transmembrane region" description="Helical" evidence="1">
    <location>
        <begin position="7"/>
        <end position="25"/>
    </location>
</feature>
<sequence length="132" mass="15230">MNAFTDILFLFVLLTVLFYFKLPNINNTNYILHKFIIFVCILAFSYIIELIKAIKTGCKVDPKKILWESLNTALYGVIGYSLYVDLMYMNISCFKLDSVVNADENRFIIASFVTSLFVLLIKAIKLIFTNTE</sequence>
<feature type="transmembrane region" description="Helical" evidence="1">
    <location>
        <begin position="31"/>
        <end position="51"/>
    </location>
</feature>
<keyword evidence="1" id="KW-0472">Membrane</keyword>
<reference evidence="2" key="1">
    <citation type="journal article" date="2017" name="Elife">
        <title>The kinetoplastid-infecting Bodo saltans virus (BsV), a window into the most abundant giant viruses in the sea.</title>
        <authorList>
            <person name="Deeg C.M."/>
            <person name="Chow C.-E.T."/>
            <person name="Suttle C.A."/>
        </authorList>
    </citation>
    <scope>NUCLEOTIDE SEQUENCE</scope>
    <source>
        <strain evidence="2">NG1</strain>
    </source>
</reference>
<feature type="transmembrane region" description="Helical" evidence="1">
    <location>
        <begin position="72"/>
        <end position="91"/>
    </location>
</feature>
<protein>
    <submittedName>
        <fullName evidence="2">Uncharacterized protein</fullName>
    </submittedName>
</protein>
<name>A0A2H4UU95_9VIRU</name>
<gene>
    <name evidence="2" type="ORF">BMW23_0448</name>
</gene>
<proteinExistence type="predicted"/>
<organism evidence="2">
    <name type="scientific">Bodo saltans virus</name>
    <dbReference type="NCBI Taxonomy" id="2024608"/>
    <lineage>
        <taxon>Viruses</taxon>
        <taxon>Varidnaviria</taxon>
        <taxon>Bamfordvirae</taxon>
        <taxon>Nucleocytoviricota</taxon>
        <taxon>Megaviricetes</taxon>
        <taxon>Imitervirales</taxon>
        <taxon>Mimiviridae</taxon>
        <taxon>Klosneuvirinae</taxon>
        <taxon>Theiavirus</taxon>
        <taxon>Theiavirus salishense</taxon>
    </lineage>
</organism>
<keyword evidence="1" id="KW-1133">Transmembrane helix</keyword>
<dbReference type="EMBL" id="MF782455">
    <property type="protein sequence ID" value="ATZ80500.1"/>
    <property type="molecule type" value="Genomic_DNA"/>
</dbReference>
<evidence type="ECO:0000256" key="1">
    <source>
        <dbReference type="SAM" id="Phobius"/>
    </source>
</evidence>
<dbReference type="Proteomes" id="UP000240325">
    <property type="component" value="Segment"/>
</dbReference>